<evidence type="ECO:0000259" key="1">
    <source>
        <dbReference type="Pfam" id="PF07883"/>
    </source>
</evidence>
<dbReference type="eggNOG" id="COG1917">
    <property type="taxonomic scope" value="Bacteria"/>
</dbReference>
<dbReference type="HOGENOM" id="CLU_149817_0_0_11"/>
<evidence type="ECO:0000313" key="3">
    <source>
        <dbReference type="Proteomes" id="UP000008460"/>
    </source>
</evidence>
<dbReference type="InterPro" id="IPR014710">
    <property type="entry name" value="RmlC-like_jellyroll"/>
</dbReference>
<dbReference type="Pfam" id="PF07883">
    <property type="entry name" value="Cupin_2"/>
    <property type="match status" value="1"/>
</dbReference>
<proteinExistence type="predicted"/>
<dbReference type="EMBL" id="CP002666">
    <property type="protein sequence ID" value="AEE47625.1"/>
    <property type="molecule type" value="Genomic_DNA"/>
</dbReference>
<dbReference type="CDD" id="cd02208">
    <property type="entry name" value="cupin_RmlC-like"/>
    <property type="match status" value="1"/>
</dbReference>
<protein>
    <submittedName>
        <fullName evidence="2">Cupin 2 conserved barrel domain protein</fullName>
    </submittedName>
</protein>
<feature type="domain" description="Cupin type-2" evidence="1">
    <location>
        <begin position="35"/>
        <end position="98"/>
    </location>
</feature>
<dbReference type="Proteomes" id="UP000008460">
    <property type="component" value="Chromosome"/>
</dbReference>
<reference evidence="2 3" key="1">
    <citation type="submission" date="2011-04" db="EMBL/GenBank/DDBJ databases">
        <title>Complete sequence of Cellulomonas fimi ATCC 484.</title>
        <authorList>
            <consortium name="US DOE Joint Genome Institute"/>
            <person name="Lucas S."/>
            <person name="Han J."/>
            <person name="Lapidus A."/>
            <person name="Cheng J.-F."/>
            <person name="Goodwin L."/>
            <person name="Pitluck S."/>
            <person name="Peters L."/>
            <person name="Chertkov O."/>
            <person name="Detter J.C."/>
            <person name="Han C."/>
            <person name="Tapia R."/>
            <person name="Land M."/>
            <person name="Hauser L."/>
            <person name="Kyrpides N."/>
            <person name="Ivanova N."/>
            <person name="Ovchinnikova G."/>
            <person name="Pagani I."/>
            <person name="Mead D."/>
            <person name="Brumm P."/>
            <person name="Woyke T."/>
        </authorList>
    </citation>
    <scope>NUCLEOTIDE SEQUENCE [LARGE SCALE GENOMIC DNA]</scope>
    <source>
        <strain evidence="3">ATCC 484 / DSM 20113 / JCM 1341 / NBRC 15513 / NCIMB 8980 / NCTC 7547</strain>
    </source>
</reference>
<dbReference type="STRING" id="590998.Celf_3514"/>
<dbReference type="InterPro" id="IPR011051">
    <property type="entry name" value="RmlC_Cupin_sf"/>
</dbReference>
<dbReference type="KEGG" id="cfi:Celf_3514"/>
<dbReference type="AlphaFoldDB" id="F4H307"/>
<keyword evidence="3" id="KW-1185">Reference proteome</keyword>
<organism evidence="2 3">
    <name type="scientific">Cellulomonas fimi (strain ATCC 484 / DSM 20113 / JCM 1341 / CCUG 24087 / LMG 16345 / NBRC 15513 / NCIMB 8980 / NCTC 7547 / NRS-133)</name>
    <dbReference type="NCBI Taxonomy" id="590998"/>
    <lineage>
        <taxon>Bacteria</taxon>
        <taxon>Bacillati</taxon>
        <taxon>Actinomycetota</taxon>
        <taxon>Actinomycetes</taxon>
        <taxon>Micrococcales</taxon>
        <taxon>Cellulomonadaceae</taxon>
        <taxon>Cellulomonas</taxon>
    </lineage>
</organism>
<sequence>MRLFDVVRYPLTRFESSGVVLDALPPTTGPTSVHVVQLTAGGTIGRHRAVRRQVLAVVSGDVEVQADDDARVVVPAGSFVVWEPGEMHQTWATTDAVLAVAETSGELELDQGFTERT</sequence>
<gene>
    <name evidence="2" type="ordered locus">Celf_3514</name>
</gene>
<evidence type="ECO:0000313" key="2">
    <source>
        <dbReference type="EMBL" id="AEE47625.1"/>
    </source>
</evidence>
<dbReference type="RefSeq" id="WP_013772648.1">
    <property type="nucleotide sequence ID" value="NC_015514.1"/>
</dbReference>
<dbReference type="SUPFAM" id="SSF51182">
    <property type="entry name" value="RmlC-like cupins"/>
    <property type="match status" value="1"/>
</dbReference>
<dbReference type="InterPro" id="IPR013096">
    <property type="entry name" value="Cupin_2"/>
</dbReference>
<name>F4H307_CELFA</name>
<accession>F4H307</accession>
<dbReference type="Gene3D" id="2.60.120.10">
    <property type="entry name" value="Jelly Rolls"/>
    <property type="match status" value="1"/>
</dbReference>